<dbReference type="GO" id="GO:0045216">
    <property type="term" value="P:cell-cell junction organization"/>
    <property type="evidence" value="ECO:0007669"/>
    <property type="project" value="Ensembl"/>
</dbReference>
<dbReference type="CDD" id="cd19711">
    <property type="entry name" value="bHLH_TS_MIST1"/>
    <property type="match status" value="1"/>
</dbReference>
<dbReference type="GO" id="GO:0002071">
    <property type="term" value="P:glandular epithelial cell maturation"/>
    <property type="evidence" value="ECO:0007669"/>
    <property type="project" value="Ensembl"/>
</dbReference>
<protein>
    <recommendedName>
        <fullName evidence="9">Class A basic helix-loop-helix protein 15</fullName>
    </recommendedName>
    <alternativeName>
        <fullName evidence="11">Class B basic helix-loop-helix protein 8</fullName>
    </alternativeName>
    <alternativeName>
        <fullName evidence="10">Muscle, intestine and stomach expression 1</fullName>
    </alternativeName>
</protein>
<reference evidence="14" key="3">
    <citation type="submission" date="2025-09" db="UniProtKB">
        <authorList>
            <consortium name="Ensembl"/>
        </authorList>
    </citation>
    <scope>IDENTIFICATION</scope>
</reference>
<dbReference type="GO" id="GO:0072560">
    <property type="term" value="P:type B pancreatic cell maturation"/>
    <property type="evidence" value="ECO:0007669"/>
    <property type="project" value="Ensembl"/>
</dbReference>
<reference evidence="14 15" key="1">
    <citation type="journal article" date="2019" name="Proc. Natl. Acad. Sci. U.S.A.">
        <title>Regulatory changes in pterin and carotenoid genes underlie balanced color polymorphisms in the wall lizard.</title>
        <authorList>
            <person name="Andrade P."/>
            <person name="Pinho C."/>
            <person name="Perez I de Lanuza G."/>
            <person name="Afonso S."/>
            <person name="Brejcha J."/>
            <person name="Rubin C.J."/>
            <person name="Wallerman O."/>
            <person name="Pereira P."/>
            <person name="Sabatino S.J."/>
            <person name="Bellati A."/>
            <person name="Pellitteri-Rosa D."/>
            <person name="Bosakova Z."/>
            <person name="Bunikis I."/>
            <person name="Carretero M.A."/>
            <person name="Feiner N."/>
            <person name="Marsik P."/>
            <person name="Pauperio F."/>
            <person name="Salvi D."/>
            <person name="Soler L."/>
            <person name="While G.M."/>
            <person name="Uller T."/>
            <person name="Font E."/>
            <person name="Andersson L."/>
            <person name="Carneiro M."/>
        </authorList>
    </citation>
    <scope>NUCLEOTIDE SEQUENCE</scope>
</reference>
<feature type="compositionally biased region" description="Basic residues" evidence="12">
    <location>
        <begin position="55"/>
        <end position="64"/>
    </location>
</feature>
<dbReference type="Gene3D" id="4.10.280.10">
    <property type="entry name" value="Helix-loop-helix DNA-binding domain"/>
    <property type="match status" value="1"/>
</dbReference>
<evidence type="ECO:0000256" key="3">
    <source>
        <dbReference type="ARBA" id="ARBA00022553"/>
    </source>
</evidence>
<organism evidence="14 15">
    <name type="scientific">Podarcis muralis</name>
    <name type="common">Wall lizard</name>
    <name type="synonym">Lacerta muralis</name>
    <dbReference type="NCBI Taxonomy" id="64176"/>
    <lineage>
        <taxon>Eukaryota</taxon>
        <taxon>Metazoa</taxon>
        <taxon>Chordata</taxon>
        <taxon>Craniata</taxon>
        <taxon>Vertebrata</taxon>
        <taxon>Euteleostomi</taxon>
        <taxon>Lepidosauria</taxon>
        <taxon>Squamata</taxon>
        <taxon>Bifurcata</taxon>
        <taxon>Unidentata</taxon>
        <taxon>Episquamata</taxon>
        <taxon>Laterata</taxon>
        <taxon>Lacertibaenia</taxon>
        <taxon>Lacertidae</taxon>
        <taxon>Podarcis</taxon>
    </lineage>
</organism>
<dbReference type="GO" id="GO:0051649">
    <property type="term" value="P:establishment of localization in cell"/>
    <property type="evidence" value="ECO:0007669"/>
    <property type="project" value="Ensembl"/>
</dbReference>
<dbReference type="GO" id="GO:0061564">
    <property type="term" value="P:axon development"/>
    <property type="evidence" value="ECO:0007669"/>
    <property type="project" value="TreeGrafter"/>
</dbReference>
<dbReference type="GO" id="GO:0044331">
    <property type="term" value="P:cell-cell adhesion mediated by cadherin"/>
    <property type="evidence" value="ECO:0007669"/>
    <property type="project" value="Ensembl"/>
</dbReference>
<dbReference type="GO" id="GO:0007423">
    <property type="term" value="P:sensory organ development"/>
    <property type="evidence" value="ECO:0007669"/>
    <property type="project" value="TreeGrafter"/>
</dbReference>
<dbReference type="GO" id="GO:0046983">
    <property type="term" value="F:protein dimerization activity"/>
    <property type="evidence" value="ECO:0007669"/>
    <property type="project" value="InterPro"/>
</dbReference>
<evidence type="ECO:0000256" key="12">
    <source>
        <dbReference type="SAM" id="MobiDB-lite"/>
    </source>
</evidence>
<dbReference type="SMART" id="SM00353">
    <property type="entry name" value="HLH"/>
    <property type="match status" value="1"/>
</dbReference>
<dbReference type="GO" id="GO:0051674">
    <property type="term" value="P:localization of cell"/>
    <property type="evidence" value="ECO:0007669"/>
    <property type="project" value="Ensembl"/>
</dbReference>
<name>A0A670KFK2_PODMU</name>
<evidence type="ECO:0000313" key="14">
    <source>
        <dbReference type="Ensembl" id="ENSPMRP00000035080.1"/>
    </source>
</evidence>
<keyword evidence="7" id="KW-0539">Nucleus</keyword>
<dbReference type="GO" id="GO:0048312">
    <property type="term" value="P:intracellular distribution of mitochondria"/>
    <property type="evidence" value="ECO:0007669"/>
    <property type="project" value="Ensembl"/>
</dbReference>
<keyword evidence="3" id="KW-0597">Phosphoprotein</keyword>
<dbReference type="Proteomes" id="UP000472272">
    <property type="component" value="Chromosome 14"/>
</dbReference>
<keyword evidence="5" id="KW-0238">DNA-binding</keyword>
<evidence type="ECO:0000256" key="9">
    <source>
        <dbReference type="ARBA" id="ARBA00067368"/>
    </source>
</evidence>
<evidence type="ECO:0000256" key="5">
    <source>
        <dbReference type="ARBA" id="ARBA00023125"/>
    </source>
</evidence>
<dbReference type="GO" id="GO:0042149">
    <property type="term" value="P:cellular response to glucose starvation"/>
    <property type="evidence" value="ECO:0007669"/>
    <property type="project" value="Ensembl"/>
</dbReference>
<dbReference type="SUPFAM" id="SSF47459">
    <property type="entry name" value="HLH, helix-loop-helix DNA-binding domain"/>
    <property type="match status" value="1"/>
</dbReference>
<keyword evidence="2" id="KW-0678">Repressor</keyword>
<dbReference type="GO" id="GO:0005634">
    <property type="term" value="C:nucleus"/>
    <property type="evidence" value="ECO:0007669"/>
    <property type="project" value="UniProtKB-SubCell"/>
</dbReference>
<evidence type="ECO:0000256" key="7">
    <source>
        <dbReference type="ARBA" id="ARBA00023242"/>
    </source>
</evidence>
<feature type="domain" description="BHLH" evidence="13">
    <location>
        <begin position="116"/>
        <end position="168"/>
    </location>
</feature>
<dbReference type="AlphaFoldDB" id="A0A670KFK2"/>
<dbReference type="GO" id="GO:0042802">
    <property type="term" value="F:identical protein binding"/>
    <property type="evidence" value="ECO:0007669"/>
    <property type="project" value="Ensembl"/>
</dbReference>
<dbReference type="PANTHER" id="PTHR19290:SF160">
    <property type="entry name" value="CLASS A BASIC HELIX-LOOP-HELIX PROTEIN 15"/>
    <property type="match status" value="1"/>
</dbReference>
<dbReference type="GO" id="GO:0001228">
    <property type="term" value="F:DNA-binding transcription activator activity, RNA polymerase II-specific"/>
    <property type="evidence" value="ECO:0007669"/>
    <property type="project" value="Ensembl"/>
</dbReference>
<dbReference type="GO" id="GO:0007030">
    <property type="term" value="P:Golgi organization"/>
    <property type="evidence" value="ECO:0007669"/>
    <property type="project" value="Ensembl"/>
</dbReference>
<dbReference type="GO" id="GO:0019722">
    <property type="term" value="P:calcium-mediated signaling"/>
    <property type="evidence" value="ECO:0007669"/>
    <property type="project" value="Ensembl"/>
</dbReference>
<dbReference type="GO" id="GO:0042593">
    <property type="term" value="P:glucose homeostasis"/>
    <property type="evidence" value="ECO:0007669"/>
    <property type="project" value="Ensembl"/>
</dbReference>
<evidence type="ECO:0000256" key="2">
    <source>
        <dbReference type="ARBA" id="ARBA00022491"/>
    </source>
</evidence>
<evidence type="ECO:0000256" key="8">
    <source>
        <dbReference type="ARBA" id="ARBA00064489"/>
    </source>
</evidence>
<dbReference type="InterPro" id="IPR036638">
    <property type="entry name" value="HLH_DNA-bd_sf"/>
</dbReference>
<proteinExistence type="predicted"/>
<dbReference type="Ensembl" id="ENSPMRT00000037197.1">
    <property type="protein sequence ID" value="ENSPMRP00000035080.1"/>
    <property type="gene ID" value="ENSPMRG00000022708.1"/>
</dbReference>
<dbReference type="InterPro" id="IPR011598">
    <property type="entry name" value="bHLH_dom"/>
</dbReference>
<evidence type="ECO:0000259" key="13">
    <source>
        <dbReference type="PROSITE" id="PS50888"/>
    </source>
</evidence>
<comment type="subunit">
    <text evidence="8">Forms homodimers or heterodimers with TCF3 gene products E12 and E47. These dimers bind to the E-box site, however, heterodimer with MYOD1 does not bind target DNA.</text>
</comment>
<keyword evidence="6" id="KW-0804">Transcription</keyword>
<gene>
    <name evidence="14" type="primary">BHLHA15</name>
</gene>
<evidence type="ECO:0000256" key="1">
    <source>
        <dbReference type="ARBA" id="ARBA00004123"/>
    </source>
</evidence>
<accession>A0A670KFK2</accession>
<dbReference type="GO" id="GO:0010832">
    <property type="term" value="P:negative regulation of myotube differentiation"/>
    <property type="evidence" value="ECO:0007669"/>
    <property type="project" value="Ensembl"/>
</dbReference>
<evidence type="ECO:0000256" key="4">
    <source>
        <dbReference type="ARBA" id="ARBA00023015"/>
    </source>
</evidence>
<comment type="subcellular location">
    <subcellularLocation>
        <location evidence="1">Nucleus</location>
    </subcellularLocation>
</comment>
<dbReference type="OMA" id="QCEEGDE"/>
<keyword evidence="15" id="KW-1185">Reference proteome</keyword>
<dbReference type="Pfam" id="PF00010">
    <property type="entry name" value="HLH"/>
    <property type="match status" value="1"/>
</dbReference>
<keyword evidence="4" id="KW-0805">Transcription regulation</keyword>
<evidence type="ECO:0000256" key="10">
    <source>
        <dbReference type="ARBA" id="ARBA00076138"/>
    </source>
</evidence>
<dbReference type="GO" id="GO:0007186">
    <property type="term" value="P:G protein-coupled receptor signaling pathway"/>
    <property type="evidence" value="ECO:0007669"/>
    <property type="project" value="Ensembl"/>
</dbReference>
<dbReference type="FunFam" id="4.10.280.10:FF:000065">
    <property type="entry name" value="class A basic helix-loop-helix protein 15"/>
    <property type="match status" value="1"/>
</dbReference>
<dbReference type="GO" id="GO:0070888">
    <property type="term" value="F:E-box binding"/>
    <property type="evidence" value="ECO:0007669"/>
    <property type="project" value="TreeGrafter"/>
</dbReference>
<evidence type="ECO:0000256" key="6">
    <source>
        <dbReference type="ARBA" id="ARBA00023163"/>
    </source>
</evidence>
<reference evidence="14" key="2">
    <citation type="submission" date="2025-08" db="UniProtKB">
        <authorList>
            <consortium name="Ensembl"/>
        </authorList>
    </citation>
    <scope>IDENTIFICATION</scope>
</reference>
<dbReference type="PROSITE" id="PS50888">
    <property type="entry name" value="BHLH"/>
    <property type="match status" value="1"/>
</dbReference>
<feature type="region of interest" description="Disordered" evidence="12">
    <location>
        <begin position="36"/>
        <end position="116"/>
    </location>
</feature>
<dbReference type="PANTHER" id="PTHR19290">
    <property type="entry name" value="BASIC HELIX-LOOP-HELIX PROTEIN NEUROGENIN-RELATED"/>
    <property type="match status" value="1"/>
</dbReference>
<dbReference type="GO" id="GO:0007267">
    <property type="term" value="P:cell-cell signaling"/>
    <property type="evidence" value="ECO:0007669"/>
    <property type="project" value="Ensembl"/>
</dbReference>
<sequence length="195" mass="21984">MHVCSQAQVESCLHITTTKKVCSKCSLPTHVFTFQKSDPPLSRSRFPGVAPTMKAKSKGAKRRHAIPEDALRQEPAPGGEELGKCLRRKEKRNNEGQKSPSRPAKLPWGGSKDRRLRRLESNERERQRMHKLNAAFQALREVIPHVRAENKLSKIETLTLAKNYIKSLTSTILRMSNGHIPPIHLSWKQEAAVSG</sequence>
<dbReference type="GeneTree" id="ENSGT00940000161824"/>
<dbReference type="GO" id="GO:0030968">
    <property type="term" value="P:endoplasmic reticulum unfolded protein response"/>
    <property type="evidence" value="ECO:0007669"/>
    <property type="project" value="Ensembl"/>
</dbReference>
<evidence type="ECO:0000313" key="15">
    <source>
        <dbReference type="Proteomes" id="UP000472272"/>
    </source>
</evidence>
<evidence type="ECO:0000256" key="11">
    <source>
        <dbReference type="ARBA" id="ARBA00077672"/>
    </source>
</evidence>
<dbReference type="InterPro" id="IPR050359">
    <property type="entry name" value="bHLH_transcription_factors"/>
</dbReference>
<dbReference type="GO" id="GO:0006851">
    <property type="term" value="P:mitochondrial calcium ion transmembrane transport"/>
    <property type="evidence" value="ECO:0007669"/>
    <property type="project" value="Ensembl"/>
</dbReference>